<protein>
    <submittedName>
        <fullName evidence="2">Uncharacterized protein</fullName>
    </submittedName>
</protein>
<evidence type="ECO:0000256" key="1">
    <source>
        <dbReference type="SAM" id="SignalP"/>
    </source>
</evidence>
<keyword evidence="1" id="KW-0732">Signal</keyword>
<accession>A0AAV1I808</accession>
<feature type="chain" id="PRO_5043449327" evidence="1">
    <location>
        <begin position="21"/>
        <end position="224"/>
    </location>
</feature>
<evidence type="ECO:0000313" key="2">
    <source>
        <dbReference type="EMBL" id="CAK0783494.1"/>
    </source>
</evidence>
<name>A0AAV1I808_9CHLO</name>
<dbReference type="EMBL" id="CAUYUE010000008">
    <property type="protein sequence ID" value="CAK0783494.1"/>
    <property type="molecule type" value="Genomic_DNA"/>
</dbReference>
<gene>
    <name evidence="2" type="ORF">CVIRNUC_006693</name>
</gene>
<reference evidence="2 3" key="1">
    <citation type="submission" date="2023-10" db="EMBL/GenBank/DDBJ databases">
        <authorList>
            <person name="Maclean D."/>
            <person name="Macfadyen A."/>
        </authorList>
    </citation>
    <scope>NUCLEOTIDE SEQUENCE [LARGE SCALE GENOMIC DNA]</scope>
</reference>
<dbReference type="AlphaFoldDB" id="A0AAV1I808"/>
<proteinExistence type="predicted"/>
<evidence type="ECO:0000313" key="3">
    <source>
        <dbReference type="Proteomes" id="UP001314263"/>
    </source>
</evidence>
<feature type="signal peptide" evidence="1">
    <location>
        <begin position="1"/>
        <end position="20"/>
    </location>
</feature>
<sequence length="224" mass="22287">MAQVVLAVDVVTGLVGLGATANAPTVGPQATMTTAASTPGMPMSYNFINATCYGSGKFTGDGYFEGPGNYTMDYGTFDGYGLINGSSGSYTGNATCNATDSTFYALAISTLLTGAGTVAGSGVFEVPSGTFNGTGTFAGNDVTYSGGLATFQSIYGTAKGSHSVTGTRIVCESNSAGRFVGNGTANGDGKFVGTGTLDSNDGYFQGSGTFTGAGDCEGEQVYSS</sequence>
<organism evidence="2 3">
    <name type="scientific">Coccomyxa viridis</name>
    <dbReference type="NCBI Taxonomy" id="1274662"/>
    <lineage>
        <taxon>Eukaryota</taxon>
        <taxon>Viridiplantae</taxon>
        <taxon>Chlorophyta</taxon>
        <taxon>core chlorophytes</taxon>
        <taxon>Trebouxiophyceae</taxon>
        <taxon>Trebouxiophyceae incertae sedis</taxon>
        <taxon>Coccomyxaceae</taxon>
        <taxon>Coccomyxa</taxon>
    </lineage>
</organism>
<comment type="caution">
    <text evidence="2">The sequence shown here is derived from an EMBL/GenBank/DDBJ whole genome shotgun (WGS) entry which is preliminary data.</text>
</comment>
<keyword evidence="3" id="KW-1185">Reference proteome</keyword>
<dbReference type="Proteomes" id="UP001314263">
    <property type="component" value="Unassembled WGS sequence"/>
</dbReference>